<dbReference type="InterPro" id="IPR025194">
    <property type="entry name" value="RodZ-like_C"/>
</dbReference>
<evidence type="ECO:0000256" key="1">
    <source>
        <dbReference type="SAM" id="MobiDB-lite"/>
    </source>
</evidence>
<keyword evidence="2" id="KW-1133">Transmembrane helix</keyword>
<keyword evidence="2" id="KW-0472">Membrane</keyword>
<evidence type="ECO:0000313" key="4">
    <source>
        <dbReference type="EMBL" id="AKQ41504.1"/>
    </source>
</evidence>
<feature type="transmembrane region" description="Helical" evidence="2">
    <location>
        <begin position="123"/>
        <end position="146"/>
    </location>
</feature>
<dbReference type="Gene3D" id="1.10.260.40">
    <property type="entry name" value="lambda repressor-like DNA-binding domains"/>
    <property type="match status" value="1"/>
</dbReference>
<dbReference type="PANTHER" id="PTHR34475">
    <property type="match status" value="1"/>
</dbReference>
<dbReference type="PANTHER" id="PTHR34475:SF1">
    <property type="entry name" value="CYTOSKELETON PROTEIN RODZ"/>
    <property type="match status" value="1"/>
</dbReference>
<organism evidence="4 5">
    <name type="scientific">Aurantiacibacter atlanticus</name>
    <dbReference type="NCBI Taxonomy" id="1648404"/>
    <lineage>
        <taxon>Bacteria</taxon>
        <taxon>Pseudomonadati</taxon>
        <taxon>Pseudomonadota</taxon>
        <taxon>Alphaproteobacteria</taxon>
        <taxon>Sphingomonadales</taxon>
        <taxon>Erythrobacteraceae</taxon>
        <taxon>Aurantiacibacter</taxon>
    </lineage>
</organism>
<protein>
    <recommendedName>
        <fullName evidence="3">HTH cro/C1-type domain-containing protein</fullName>
    </recommendedName>
</protein>
<keyword evidence="2" id="KW-0812">Transmembrane</keyword>
<sequence length="287" mass="30413">MSDDKVLEDQTVASAEPQGIGPQLRAAREAKGLSIDHVAAETRISKRHIEHIEAGDFDLLPARTYAVGFSRTLAKVVGLDQNDVLAMVRAELDAEHPREHSGAAGSGTKFEPGDPARAPGGKLVWFSLFAVVLLLIGIFFAARVLFSPAAELPRLTDEEAEQVAAAGVDADAQAGNGTQQAIDPAGEVVFTAEGEAWVRFYDAQNRVLTERTMQEGESFTIPATAEGPRIITGRPDLLAITIGGRNVPKLSEELETLSDVEVSAAALLVREGATAPNAPQTATTPEN</sequence>
<dbReference type="Pfam" id="PF13413">
    <property type="entry name" value="HTH_25"/>
    <property type="match status" value="1"/>
</dbReference>
<dbReference type="AlphaFoldDB" id="A0A0H4VEH5"/>
<dbReference type="GO" id="GO:0003677">
    <property type="term" value="F:DNA binding"/>
    <property type="evidence" value="ECO:0007669"/>
    <property type="project" value="InterPro"/>
</dbReference>
<dbReference type="CDD" id="cd00093">
    <property type="entry name" value="HTH_XRE"/>
    <property type="match status" value="1"/>
</dbReference>
<reference evidence="4 5" key="1">
    <citation type="journal article" date="2015" name="Int. J. Syst. Evol. Microbiol.">
        <title>Erythrobacter atlanticus sp. nov., a bacterium from ocean sediment able to degrade polycyclic aromatic hydrocarbons.</title>
        <authorList>
            <person name="Zhuang L."/>
            <person name="Liu Y."/>
            <person name="Wang L."/>
            <person name="Wang W."/>
            <person name="Shao Z."/>
        </authorList>
    </citation>
    <scope>NUCLEOTIDE SEQUENCE [LARGE SCALE GENOMIC DNA]</scope>
    <source>
        <strain evidence="5">s21-N3</strain>
    </source>
</reference>
<keyword evidence="5" id="KW-1185">Reference proteome</keyword>
<dbReference type="SUPFAM" id="SSF47413">
    <property type="entry name" value="lambda repressor-like DNA-binding domains"/>
    <property type="match status" value="1"/>
</dbReference>
<dbReference type="Pfam" id="PF13464">
    <property type="entry name" value="RodZ_C"/>
    <property type="match status" value="1"/>
</dbReference>
<gene>
    <name evidence="4" type="ORF">CP97_04915</name>
</gene>
<feature type="region of interest" description="Disordered" evidence="1">
    <location>
        <begin position="95"/>
        <end position="114"/>
    </location>
</feature>
<dbReference type="OrthoDB" id="9790252at2"/>
<evidence type="ECO:0000259" key="3">
    <source>
        <dbReference type="SMART" id="SM00530"/>
    </source>
</evidence>
<dbReference type="SMART" id="SM00530">
    <property type="entry name" value="HTH_XRE"/>
    <property type="match status" value="1"/>
</dbReference>
<dbReference type="STRING" id="1648404.CP97_04915"/>
<dbReference type="RefSeq" id="WP_048885031.1">
    <property type="nucleotide sequence ID" value="NZ_CP011310.1"/>
</dbReference>
<feature type="region of interest" description="Disordered" evidence="1">
    <location>
        <begin position="1"/>
        <end position="21"/>
    </location>
</feature>
<dbReference type="InterPro" id="IPR010982">
    <property type="entry name" value="Lambda_DNA-bd_dom_sf"/>
</dbReference>
<dbReference type="InterPro" id="IPR001387">
    <property type="entry name" value="Cro/C1-type_HTH"/>
</dbReference>
<evidence type="ECO:0000313" key="5">
    <source>
        <dbReference type="Proteomes" id="UP000059113"/>
    </source>
</evidence>
<accession>A0A0H4VEH5</accession>
<evidence type="ECO:0000256" key="2">
    <source>
        <dbReference type="SAM" id="Phobius"/>
    </source>
</evidence>
<reference evidence="5" key="2">
    <citation type="submission" date="2015-04" db="EMBL/GenBank/DDBJ databases">
        <title>The complete genome sequence of Erythrobacter sp. s21-N3.</title>
        <authorList>
            <person name="Zhuang L."/>
            <person name="Liu Y."/>
            <person name="Shao Z."/>
        </authorList>
    </citation>
    <scope>NUCLEOTIDE SEQUENCE [LARGE SCALE GENOMIC DNA]</scope>
    <source>
        <strain evidence="5">s21-N3</strain>
    </source>
</reference>
<dbReference type="Proteomes" id="UP000059113">
    <property type="component" value="Chromosome"/>
</dbReference>
<dbReference type="EMBL" id="CP011310">
    <property type="protein sequence ID" value="AKQ41504.1"/>
    <property type="molecule type" value="Genomic_DNA"/>
</dbReference>
<dbReference type="KEGG" id="ery:CP97_04915"/>
<proteinExistence type="predicted"/>
<dbReference type="PATRIC" id="fig|1648404.4.peg.1027"/>
<name>A0A0H4VEH5_9SPHN</name>
<dbReference type="InterPro" id="IPR050400">
    <property type="entry name" value="Bact_Cytoskel_RodZ"/>
</dbReference>
<feature type="domain" description="HTH cro/C1-type" evidence="3">
    <location>
        <begin position="23"/>
        <end position="79"/>
    </location>
</feature>